<evidence type="ECO:0000259" key="3">
    <source>
        <dbReference type="PROSITE" id="PS50006"/>
    </source>
</evidence>
<evidence type="ECO:0000256" key="1">
    <source>
        <dbReference type="SAM" id="MobiDB-lite"/>
    </source>
</evidence>
<dbReference type="EMBL" id="CABHMY010000094">
    <property type="protein sequence ID" value="VUX05742.1"/>
    <property type="molecule type" value="Genomic_DNA"/>
</dbReference>
<dbReference type="Pfam" id="PF00498">
    <property type="entry name" value="FHA"/>
    <property type="match status" value="1"/>
</dbReference>
<feature type="compositionally biased region" description="Acidic residues" evidence="1">
    <location>
        <begin position="231"/>
        <end position="243"/>
    </location>
</feature>
<dbReference type="CDD" id="cd00060">
    <property type="entry name" value="FHA"/>
    <property type="match status" value="1"/>
</dbReference>
<dbReference type="SMART" id="SM00240">
    <property type="entry name" value="FHA"/>
    <property type="match status" value="1"/>
</dbReference>
<feature type="transmembrane region" description="Helical" evidence="2">
    <location>
        <begin position="201"/>
        <end position="223"/>
    </location>
</feature>
<keyword evidence="5" id="KW-1185">Reference proteome</keyword>
<evidence type="ECO:0000256" key="2">
    <source>
        <dbReference type="SAM" id="Phobius"/>
    </source>
</evidence>
<feature type="transmembrane region" description="Helical" evidence="2">
    <location>
        <begin position="163"/>
        <end position="180"/>
    </location>
</feature>
<dbReference type="PROSITE" id="PS50006">
    <property type="entry name" value="FHA_DOMAIN"/>
    <property type="match status" value="1"/>
</dbReference>
<proteinExistence type="predicted"/>
<keyword evidence="2" id="KW-1133">Transmembrane helix</keyword>
<dbReference type="InterPro" id="IPR000253">
    <property type="entry name" value="FHA_dom"/>
</dbReference>
<dbReference type="AlphaFoldDB" id="A0A564TEZ3"/>
<feature type="domain" description="FHA" evidence="3">
    <location>
        <begin position="287"/>
        <end position="336"/>
    </location>
</feature>
<dbReference type="RefSeq" id="WP_158398645.1">
    <property type="nucleotide sequence ID" value="NZ_CABHMY010000094.1"/>
</dbReference>
<sequence length="361" mass="38908">MEDNRNFATFFADAPKGKKIGAVLSWIATAILLVALFVPGFQMNFEKKDQNGKWKTISEKTDAYDYETAKESWAIKIQLHASAESEKLTDFLDSGKTNVLNYLTDGELMNAAPTALNQDGNIINEPSSKKGKDYTGIILLVVFVGLLIGATVAGVYTVNMVSFGVNLLAVLELVVIYLQFFKKRLFLNAIEPLSQSRLNPVMTMLLIALLVAALALSVAAVVADYVVPSDEESEDGFDEDDDAPQNAPTGLFDGPETGSSMSASAVAATLIQMNTGKSFAILNNTEIVLGKGSQANIIVSNPIISRAHAKISCHNGTCTIRDLDSKNGTFVGDQKISGNDVVVLTDGMYITLGNEIFQFKI</sequence>
<evidence type="ECO:0000313" key="4">
    <source>
        <dbReference type="EMBL" id="VUX05742.1"/>
    </source>
</evidence>
<protein>
    <submittedName>
        <fullName evidence="4">FHA domain protein</fullName>
    </submittedName>
</protein>
<name>A0A564TEZ3_9FIRM</name>
<reference evidence="4 5" key="1">
    <citation type="submission" date="2019-07" db="EMBL/GenBank/DDBJ databases">
        <authorList>
            <person name="Hibberd C M."/>
            <person name="Gehrig L. J."/>
            <person name="Chang H.-W."/>
            <person name="Venkatesh S."/>
        </authorList>
    </citation>
    <scope>NUCLEOTIDE SEQUENCE [LARGE SCALE GENOMIC DNA]</scope>
    <source>
        <strain evidence="4">Faecalibacterium_prausnitzii_JG_BgPS064</strain>
    </source>
</reference>
<feature type="transmembrane region" description="Helical" evidence="2">
    <location>
        <begin position="20"/>
        <end position="38"/>
    </location>
</feature>
<accession>A0A564TEZ3</accession>
<dbReference type="SUPFAM" id="SSF49879">
    <property type="entry name" value="SMAD/FHA domain"/>
    <property type="match status" value="1"/>
</dbReference>
<gene>
    <name evidence="4" type="ORF">FPPS064S07_02704</name>
</gene>
<keyword evidence="2" id="KW-0472">Membrane</keyword>
<feature type="transmembrane region" description="Helical" evidence="2">
    <location>
        <begin position="137"/>
        <end position="157"/>
    </location>
</feature>
<organism evidence="4 5">
    <name type="scientific">Faecalibacterium prausnitzii</name>
    <dbReference type="NCBI Taxonomy" id="853"/>
    <lineage>
        <taxon>Bacteria</taxon>
        <taxon>Bacillati</taxon>
        <taxon>Bacillota</taxon>
        <taxon>Clostridia</taxon>
        <taxon>Eubacteriales</taxon>
        <taxon>Oscillospiraceae</taxon>
        <taxon>Faecalibacterium</taxon>
    </lineage>
</organism>
<dbReference type="Proteomes" id="UP000406184">
    <property type="component" value="Unassembled WGS sequence"/>
</dbReference>
<dbReference type="Gene3D" id="2.60.200.20">
    <property type="match status" value="1"/>
</dbReference>
<evidence type="ECO:0000313" key="5">
    <source>
        <dbReference type="Proteomes" id="UP000406184"/>
    </source>
</evidence>
<keyword evidence="2" id="KW-0812">Transmembrane</keyword>
<feature type="region of interest" description="Disordered" evidence="1">
    <location>
        <begin position="231"/>
        <end position="260"/>
    </location>
</feature>
<dbReference type="InterPro" id="IPR008984">
    <property type="entry name" value="SMAD_FHA_dom_sf"/>
</dbReference>